<evidence type="ECO:0000313" key="7">
    <source>
        <dbReference type="Proteomes" id="UP001221757"/>
    </source>
</evidence>
<organism evidence="6 7">
    <name type="scientific">Mycena rosella</name>
    <name type="common">Pink bonnet</name>
    <name type="synonym">Agaricus rosellus</name>
    <dbReference type="NCBI Taxonomy" id="1033263"/>
    <lineage>
        <taxon>Eukaryota</taxon>
        <taxon>Fungi</taxon>
        <taxon>Dikarya</taxon>
        <taxon>Basidiomycota</taxon>
        <taxon>Agaricomycotina</taxon>
        <taxon>Agaricomycetes</taxon>
        <taxon>Agaricomycetidae</taxon>
        <taxon>Agaricales</taxon>
        <taxon>Marasmiineae</taxon>
        <taxon>Mycenaceae</taxon>
        <taxon>Mycena</taxon>
    </lineage>
</organism>
<keyword evidence="2" id="KW-0472">Membrane</keyword>
<dbReference type="Pfam" id="PF16335">
    <property type="entry name" value="GtaA_6_Hairpin"/>
    <property type="match status" value="1"/>
</dbReference>
<name>A0AAD7GLY8_MYCRO</name>
<feature type="compositionally biased region" description="Polar residues" evidence="1">
    <location>
        <begin position="832"/>
        <end position="849"/>
    </location>
</feature>
<feature type="chain" id="PRO_5042210917" description="DUF1793-domain-containing protein" evidence="3">
    <location>
        <begin position="24"/>
        <end position="880"/>
    </location>
</feature>
<comment type="caution">
    <text evidence="6">The sequence shown here is derived from an EMBL/GenBank/DDBJ whole genome shotgun (WGS) entry which is preliminary data.</text>
</comment>
<dbReference type="GO" id="GO:0005975">
    <property type="term" value="P:carbohydrate metabolic process"/>
    <property type="evidence" value="ECO:0007669"/>
    <property type="project" value="InterPro"/>
</dbReference>
<feature type="domain" description="Glutaminase A N-terminal" evidence="5">
    <location>
        <begin position="103"/>
        <end position="332"/>
    </location>
</feature>
<dbReference type="Proteomes" id="UP001221757">
    <property type="component" value="Unassembled WGS sequence"/>
</dbReference>
<feature type="transmembrane region" description="Helical" evidence="2">
    <location>
        <begin position="728"/>
        <end position="750"/>
    </location>
</feature>
<evidence type="ECO:0000256" key="3">
    <source>
        <dbReference type="SAM" id="SignalP"/>
    </source>
</evidence>
<feature type="compositionally biased region" description="Low complexity" evidence="1">
    <location>
        <begin position="705"/>
        <end position="722"/>
    </location>
</feature>
<evidence type="ECO:0008006" key="8">
    <source>
        <dbReference type="Google" id="ProtNLM"/>
    </source>
</evidence>
<evidence type="ECO:0000259" key="5">
    <source>
        <dbReference type="Pfam" id="PF17168"/>
    </source>
</evidence>
<protein>
    <recommendedName>
        <fullName evidence="8">DUF1793-domain-containing protein</fullName>
    </recommendedName>
</protein>
<feature type="compositionally biased region" description="Polar residues" evidence="1">
    <location>
        <begin position="806"/>
        <end position="821"/>
    </location>
</feature>
<dbReference type="InterPro" id="IPR012341">
    <property type="entry name" value="6hp_glycosidase-like_sf"/>
</dbReference>
<feature type="signal peptide" evidence="3">
    <location>
        <begin position="1"/>
        <end position="23"/>
    </location>
</feature>
<sequence length="880" mass="93691">MRPRHFLLLPFGLLQLWSSWSLAQQPQTFFPPAVPLAVRSPTFNCWLDTRNGTNPMANWPVFWNDQHTLGWAGYIKVDGLTWHWLGNPVGNASTYIGTEITPTRTIITVQAGPMLLNVTFLSPVEPDDWTRQSFPFSYMYVDGTAVDEKFHSIQLYSDISAEWVTNSFGTSIQWSTEKTSTTSYHEVHSSTPTSVFTDVAEDSVAYYAMAAGQQGLVSVIGNDVTLRPQFNAPGSGFTLTSDLATSFGNVDSSGKFPVFAHAVDLGETQSFSSIAWAVGVVRDPVLTSGGGQRRAYFWSQYSTIGAAIDAFIADFPSARARAVALDQQILQDAGAVSQQYADLVSLATRQAMAGVEITLSTALNLTDVQAFMKDVGNTQRVNPTEAIYAALPALIYLNSSLTGLLLEPLLQFQNSGLYSNPYAASDLGTAYPAAPGNAGNVDTYGVENSGNMIILVLAHASSSGDGSLIGQYYNLLRNWAEYLVTNTLIPAEQTPADARDTTLGQNSGNITNLAIKGIIAIQAMSAISQIKGESADAQKYATTAQSLAQSWIKMALSSGSLRWTYGSSDTGLMYNFFADRLLKLNVLPSSVYAEESSSIGKALPFGLPLSSDSNSSTRSDWSLFSASAAPDTATRNLLISGVHQRASDNSTAGPFSNTYSALTGAGGTAGVPQNGYASPAQGAMFSLLSLNVPNKTVIIPTPALGNSSGSQSGSGSVQPNSHKSNTGAIVGGVIAGLAAVILLGLFALFIRRRRRHSVDGNVLRAPEPYNSQPNMANVGAVLDPAAMRPTDYSLTSTALQARGHEQNGSAFSKSTTSNIMHSGSEPYVPVSVTPSASGAPSSVSQGTNELRNEMETLRREVEQLRAAQVTVPHDAPPVYE</sequence>
<evidence type="ECO:0000256" key="1">
    <source>
        <dbReference type="SAM" id="MobiDB-lite"/>
    </source>
</evidence>
<keyword evidence="2" id="KW-1133">Transmembrane helix</keyword>
<dbReference type="Gene3D" id="1.50.10.10">
    <property type="match status" value="1"/>
</dbReference>
<proteinExistence type="predicted"/>
<feature type="region of interest" description="Disordered" evidence="1">
    <location>
        <begin position="803"/>
        <end position="850"/>
    </location>
</feature>
<dbReference type="PANTHER" id="PTHR31987:SF1">
    <property type="entry name" value="GLUTAMINASE A"/>
    <property type="match status" value="1"/>
</dbReference>
<dbReference type="CDD" id="cd12087">
    <property type="entry name" value="TM_EGFR-like"/>
    <property type="match status" value="1"/>
</dbReference>
<dbReference type="InterPro" id="IPR052743">
    <property type="entry name" value="Glutaminase_GtaA"/>
</dbReference>
<dbReference type="Pfam" id="PF17168">
    <property type="entry name" value="DUF5127"/>
    <property type="match status" value="1"/>
</dbReference>
<dbReference type="AlphaFoldDB" id="A0AAD7GLY8"/>
<dbReference type="InterPro" id="IPR032514">
    <property type="entry name" value="GtaA_central"/>
</dbReference>
<keyword evidence="2" id="KW-0812">Transmembrane</keyword>
<keyword evidence="7" id="KW-1185">Reference proteome</keyword>
<evidence type="ECO:0000259" key="4">
    <source>
        <dbReference type="Pfam" id="PF16335"/>
    </source>
</evidence>
<evidence type="ECO:0000256" key="2">
    <source>
        <dbReference type="SAM" id="Phobius"/>
    </source>
</evidence>
<accession>A0AAD7GLY8</accession>
<evidence type="ECO:0000313" key="6">
    <source>
        <dbReference type="EMBL" id="KAJ7697167.1"/>
    </source>
</evidence>
<keyword evidence="3" id="KW-0732">Signal</keyword>
<dbReference type="EMBL" id="JARKIE010000031">
    <property type="protein sequence ID" value="KAJ7697167.1"/>
    <property type="molecule type" value="Genomic_DNA"/>
</dbReference>
<feature type="region of interest" description="Disordered" evidence="1">
    <location>
        <begin position="703"/>
        <end position="722"/>
    </location>
</feature>
<feature type="domain" description="Glutaminase A central" evidence="4">
    <location>
        <begin position="337"/>
        <end position="688"/>
    </location>
</feature>
<reference evidence="6" key="1">
    <citation type="submission" date="2023-03" db="EMBL/GenBank/DDBJ databases">
        <title>Massive genome expansion in bonnet fungi (Mycena s.s.) driven by repeated elements and novel gene families across ecological guilds.</title>
        <authorList>
            <consortium name="Lawrence Berkeley National Laboratory"/>
            <person name="Harder C.B."/>
            <person name="Miyauchi S."/>
            <person name="Viragh M."/>
            <person name="Kuo A."/>
            <person name="Thoen E."/>
            <person name="Andreopoulos B."/>
            <person name="Lu D."/>
            <person name="Skrede I."/>
            <person name="Drula E."/>
            <person name="Henrissat B."/>
            <person name="Morin E."/>
            <person name="Kohler A."/>
            <person name="Barry K."/>
            <person name="LaButti K."/>
            <person name="Morin E."/>
            <person name="Salamov A."/>
            <person name="Lipzen A."/>
            <person name="Mereny Z."/>
            <person name="Hegedus B."/>
            <person name="Baldrian P."/>
            <person name="Stursova M."/>
            <person name="Weitz H."/>
            <person name="Taylor A."/>
            <person name="Grigoriev I.V."/>
            <person name="Nagy L.G."/>
            <person name="Martin F."/>
            <person name="Kauserud H."/>
        </authorList>
    </citation>
    <scope>NUCLEOTIDE SEQUENCE</scope>
    <source>
        <strain evidence="6">CBHHK067</strain>
    </source>
</reference>
<dbReference type="PANTHER" id="PTHR31987">
    <property type="entry name" value="GLUTAMINASE A-RELATED"/>
    <property type="match status" value="1"/>
</dbReference>
<dbReference type="InterPro" id="IPR033433">
    <property type="entry name" value="GtaA_N"/>
</dbReference>
<gene>
    <name evidence="6" type="ORF">B0H17DRAFT_978707</name>
</gene>